<gene>
    <name evidence="4" type="ORF">A4X20_00950</name>
</gene>
<dbReference type="OrthoDB" id="3826775at2"/>
<evidence type="ECO:0000256" key="1">
    <source>
        <dbReference type="ARBA" id="ARBA00022729"/>
    </source>
</evidence>
<accession>A0A178M2L0</accession>
<dbReference type="Gene3D" id="3.40.1000.10">
    <property type="entry name" value="Mog1/PsbP, alpha/beta/alpha sandwich"/>
    <property type="match status" value="1"/>
</dbReference>
<dbReference type="Pfam" id="PF10738">
    <property type="entry name" value="Lpp-LpqN"/>
    <property type="match status" value="1"/>
</dbReference>
<dbReference type="RefSeq" id="WP_064279651.1">
    <property type="nucleotide sequence ID" value="NZ_LWCS01000001.1"/>
</dbReference>
<dbReference type="Proteomes" id="UP000078396">
    <property type="component" value="Unassembled WGS sequence"/>
</dbReference>
<dbReference type="EMBL" id="LWCS01000001">
    <property type="protein sequence ID" value="OAN42310.1"/>
    <property type="molecule type" value="Genomic_DNA"/>
</dbReference>
<protein>
    <recommendedName>
        <fullName evidence="6">Lipoprotein LpqN</fullName>
    </recommendedName>
</protein>
<name>A0A178M2L0_MYCIR</name>
<proteinExistence type="predicted"/>
<keyword evidence="1 3" id="KW-0732">Signal</keyword>
<evidence type="ECO:0000256" key="3">
    <source>
        <dbReference type="SAM" id="SignalP"/>
    </source>
</evidence>
<dbReference type="PROSITE" id="PS51257">
    <property type="entry name" value="PROKAR_LIPOPROTEIN"/>
    <property type="match status" value="1"/>
</dbReference>
<evidence type="ECO:0008006" key="6">
    <source>
        <dbReference type="Google" id="ProtNLM"/>
    </source>
</evidence>
<organism evidence="4 5">
    <name type="scientific">Mycolicibacterium iranicum</name>
    <name type="common">Mycobacterium iranicum</name>
    <dbReference type="NCBI Taxonomy" id="912594"/>
    <lineage>
        <taxon>Bacteria</taxon>
        <taxon>Bacillati</taxon>
        <taxon>Actinomycetota</taxon>
        <taxon>Actinomycetes</taxon>
        <taxon>Mycobacteriales</taxon>
        <taxon>Mycobacteriaceae</taxon>
        <taxon>Mycolicibacterium</taxon>
    </lineage>
</organism>
<comment type="caution">
    <text evidence="4">The sequence shown here is derived from an EMBL/GenBank/DDBJ whole genome shotgun (WGS) entry which is preliminary data.</text>
</comment>
<feature type="region of interest" description="Disordered" evidence="2">
    <location>
        <begin position="23"/>
        <end position="76"/>
    </location>
</feature>
<dbReference type="eggNOG" id="ENOG5034BUD">
    <property type="taxonomic scope" value="Bacteria"/>
</dbReference>
<dbReference type="AlphaFoldDB" id="A0A178M2L0"/>
<evidence type="ECO:0000256" key="2">
    <source>
        <dbReference type="SAM" id="MobiDB-lite"/>
    </source>
</evidence>
<feature type="chain" id="PRO_5039318785" description="Lipoprotein LpqN" evidence="3">
    <location>
        <begin position="26"/>
        <end position="247"/>
    </location>
</feature>
<sequence length="247" mass="25057">MKLTVGTRSAAIAAAVALIATGCGGSDSGSSETSSSESETTTSTSETTETTSTSAAAPTTGRIAPRQEAPAGPAPTIADYIKANGIQESAVKRGDPGAPIIDLPIPEGWADAGPETPEWAFGAIIYTGPEAAEYTPSIVAIVSKLVGDVDPQAVLDAAPGEATNLPGWTPMSDGKVTTLGDYPAFQLGGTWVQDGDTKIAAQKTVVIPGSDGSWYVLQLNADGLEDQIDIVGPATLAIDEETVITPQ</sequence>
<dbReference type="InterPro" id="IPR019674">
    <property type="entry name" value="Lipoprotein_LpqN/LpqT-like"/>
</dbReference>
<feature type="signal peptide" evidence="3">
    <location>
        <begin position="1"/>
        <end position="25"/>
    </location>
</feature>
<reference evidence="4 5" key="1">
    <citation type="submission" date="2016-04" db="EMBL/GenBank/DDBJ databases">
        <title>Draft Genome Sequences of Staphylococcus capitis Strain H36, S. capitis Strain H65, S. cohnii Strain H62, S. hominis Strain H69, Mycobacterium iranicum Strain H39, Plantibacter sp. Strain H53, Pseudomonas oryzihabitans Strain H72, and Microbacterium sp. Strain H83, isolated from residential settings.</title>
        <authorList>
            <person name="Lymperopoulou D."/>
            <person name="Adams R.I."/>
            <person name="Lindow S."/>
            <person name="Coil D.A."/>
            <person name="Jospin G."/>
            <person name="Eisen J.A."/>
        </authorList>
    </citation>
    <scope>NUCLEOTIDE SEQUENCE [LARGE SCALE GENOMIC DNA]</scope>
    <source>
        <strain evidence="4 5">H39</strain>
    </source>
</reference>
<evidence type="ECO:0000313" key="5">
    <source>
        <dbReference type="Proteomes" id="UP000078396"/>
    </source>
</evidence>
<dbReference type="STRING" id="912594.AWC12_15080"/>
<evidence type="ECO:0000313" key="4">
    <source>
        <dbReference type="EMBL" id="OAN42310.1"/>
    </source>
</evidence>
<feature type="compositionally biased region" description="Low complexity" evidence="2">
    <location>
        <begin position="30"/>
        <end position="54"/>
    </location>
</feature>